<protein>
    <submittedName>
        <fullName evidence="2">Uncharacterized protein</fullName>
    </submittedName>
</protein>
<reference evidence="3" key="1">
    <citation type="submission" date="2024-06" db="EMBL/GenBank/DDBJ databases">
        <title>Multi-omics analyses provide insights into the biosynthesis of the anticancer antibiotic pleurotin in Hohenbuehelia grisea.</title>
        <authorList>
            <person name="Weaver J.A."/>
            <person name="Alberti F."/>
        </authorList>
    </citation>
    <scope>NUCLEOTIDE SEQUENCE [LARGE SCALE GENOMIC DNA]</scope>
    <source>
        <strain evidence="3">T-177</strain>
    </source>
</reference>
<feature type="region of interest" description="Disordered" evidence="1">
    <location>
        <begin position="140"/>
        <end position="165"/>
    </location>
</feature>
<feature type="region of interest" description="Disordered" evidence="1">
    <location>
        <begin position="1"/>
        <end position="71"/>
    </location>
</feature>
<proteinExistence type="predicted"/>
<accession>A0ABR3J542</accession>
<sequence length="298" mass="32704">MATISHFMPSTPTPRRIYTGDFQHKPITSSPLASPTNPASSPAFAAQSRRREQYKGRNRLPSTPAPSSVRNAVTVRAASLSGGSVFGSGGSKNTNRPSQGTIGGLFGTASTDPKDVKRDALREKFKAKCLQRAMKERNKAVRGKRYAGPSSEAWSATSDAMDEDDDDTEETVEDIMRDELFQKILENANRKTRHSYRVSYEREVGSSFDPNLEDAAAWEAELSAAPLEAAAALASDIPPEATFDEELEAYFLEHEAFVDWEDLPEDALEWDNIIDDDAPKPSSDALGEHQMDIMDLSA</sequence>
<evidence type="ECO:0000256" key="1">
    <source>
        <dbReference type="SAM" id="MobiDB-lite"/>
    </source>
</evidence>
<feature type="region of interest" description="Disordered" evidence="1">
    <location>
        <begin position="274"/>
        <end position="298"/>
    </location>
</feature>
<evidence type="ECO:0000313" key="2">
    <source>
        <dbReference type="EMBL" id="KAL0950765.1"/>
    </source>
</evidence>
<feature type="region of interest" description="Disordered" evidence="1">
    <location>
        <begin position="85"/>
        <end position="115"/>
    </location>
</feature>
<dbReference type="Proteomes" id="UP001556367">
    <property type="component" value="Unassembled WGS sequence"/>
</dbReference>
<gene>
    <name evidence="2" type="ORF">HGRIS_007533</name>
</gene>
<organism evidence="2 3">
    <name type="scientific">Hohenbuehelia grisea</name>
    <dbReference type="NCBI Taxonomy" id="104357"/>
    <lineage>
        <taxon>Eukaryota</taxon>
        <taxon>Fungi</taxon>
        <taxon>Dikarya</taxon>
        <taxon>Basidiomycota</taxon>
        <taxon>Agaricomycotina</taxon>
        <taxon>Agaricomycetes</taxon>
        <taxon>Agaricomycetidae</taxon>
        <taxon>Agaricales</taxon>
        <taxon>Pleurotineae</taxon>
        <taxon>Pleurotaceae</taxon>
        <taxon>Hohenbuehelia</taxon>
    </lineage>
</organism>
<keyword evidence="3" id="KW-1185">Reference proteome</keyword>
<name>A0ABR3J542_9AGAR</name>
<comment type="caution">
    <text evidence="2">The sequence shown here is derived from an EMBL/GenBank/DDBJ whole genome shotgun (WGS) entry which is preliminary data.</text>
</comment>
<evidence type="ECO:0000313" key="3">
    <source>
        <dbReference type="Proteomes" id="UP001556367"/>
    </source>
</evidence>
<dbReference type="EMBL" id="JASNQZ010000011">
    <property type="protein sequence ID" value="KAL0950765.1"/>
    <property type="molecule type" value="Genomic_DNA"/>
</dbReference>
<feature type="compositionally biased region" description="Polar residues" evidence="1">
    <location>
        <begin position="26"/>
        <end position="40"/>
    </location>
</feature>